<name>A0A3S1BBA5_9BACL</name>
<dbReference type="InterPro" id="IPR000189">
    <property type="entry name" value="Transglyc_AS"/>
</dbReference>
<proteinExistence type="inferred from homology"/>
<reference evidence="4 5" key="1">
    <citation type="submission" date="2018-12" db="EMBL/GenBank/DDBJ databases">
        <authorList>
            <person name="Sun L."/>
            <person name="Chen Z."/>
        </authorList>
    </citation>
    <scope>NUCLEOTIDE SEQUENCE [LARGE SCALE GENOMIC DNA]</scope>
    <source>
        <strain evidence="4 5">3-5-3</strain>
    </source>
</reference>
<evidence type="ECO:0000313" key="4">
    <source>
        <dbReference type="EMBL" id="RUT36410.1"/>
    </source>
</evidence>
<feature type="domain" description="Transglycosylase SLT" evidence="3">
    <location>
        <begin position="127"/>
        <end position="224"/>
    </location>
</feature>
<protein>
    <submittedName>
        <fullName evidence="4">Lytic transglycosylase domain-containing protein</fullName>
    </submittedName>
</protein>
<dbReference type="OrthoDB" id="9815002at2"/>
<comment type="similarity">
    <text evidence="1">Belongs to the transglycosylase Slt family.</text>
</comment>
<dbReference type="InterPro" id="IPR023346">
    <property type="entry name" value="Lysozyme-like_dom_sf"/>
</dbReference>
<dbReference type="EMBL" id="RZNX01000001">
    <property type="protein sequence ID" value="RUT36410.1"/>
    <property type="molecule type" value="Genomic_DNA"/>
</dbReference>
<comment type="caution">
    <text evidence="4">The sequence shown here is derived from an EMBL/GenBank/DDBJ whole genome shotgun (WGS) entry which is preliminary data.</text>
</comment>
<dbReference type="RefSeq" id="WP_127198101.1">
    <property type="nucleotide sequence ID" value="NZ_RZNX01000001.1"/>
</dbReference>
<keyword evidence="5" id="KW-1185">Reference proteome</keyword>
<dbReference type="PROSITE" id="PS00922">
    <property type="entry name" value="TRANSGLYCOSYLASE"/>
    <property type="match status" value="1"/>
</dbReference>
<organism evidence="4 5">
    <name type="scientific">Paenibacillus zeisoli</name>
    <dbReference type="NCBI Taxonomy" id="2496267"/>
    <lineage>
        <taxon>Bacteria</taxon>
        <taxon>Bacillati</taxon>
        <taxon>Bacillota</taxon>
        <taxon>Bacilli</taxon>
        <taxon>Bacillales</taxon>
        <taxon>Paenibacillaceae</taxon>
        <taxon>Paenibacillus</taxon>
    </lineage>
</organism>
<feature type="region of interest" description="Disordered" evidence="2">
    <location>
        <begin position="84"/>
        <end position="122"/>
    </location>
</feature>
<dbReference type="Gene3D" id="1.10.530.10">
    <property type="match status" value="1"/>
</dbReference>
<evidence type="ECO:0000259" key="3">
    <source>
        <dbReference type="Pfam" id="PF01464"/>
    </source>
</evidence>
<gene>
    <name evidence="4" type="ORF">EJP77_05390</name>
</gene>
<dbReference type="Pfam" id="PF01464">
    <property type="entry name" value="SLT"/>
    <property type="match status" value="1"/>
</dbReference>
<dbReference type="SUPFAM" id="SSF53955">
    <property type="entry name" value="Lysozyme-like"/>
    <property type="match status" value="1"/>
</dbReference>
<evidence type="ECO:0000313" key="5">
    <source>
        <dbReference type="Proteomes" id="UP000272464"/>
    </source>
</evidence>
<dbReference type="GO" id="GO:0016020">
    <property type="term" value="C:membrane"/>
    <property type="evidence" value="ECO:0007669"/>
    <property type="project" value="InterPro"/>
</dbReference>
<dbReference type="GO" id="GO:0000270">
    <property type="term" value="P:peptidoglycan metabolic process"/>
    <property type="evidence" value="ECO:0007669"/>
    <property type="project" value="InterPro"/>
</dbReference>
<dbReference type="InterPro" id="IPR008258">
    <property type="entry name" value="Transglycosylase_SLT_dom_1"/>
</dbReference>
<dbReference type="GO" id="GO:0008933">
    <property type="term" value="F:peptidoglycan lytic transglycosylase activity"/>
    <property type="evidence" value="ECO:0007669"/>
    <property type="project" value="InterPro"/>
</dbReference>
<dbReference type="Proteomes" id="UP000272464">
    <property type="component" value="Unassembled WGS sequence"/>
</dbReference>
<dbReference type="AlphaFoldDB" id="A0A3S1BBA5"/>
<feature type="compositionally biased region" description="Polar residues" evidence="2">
    <location>
        <begin position="84"/>
        <end position="107"/>
    </location>
</feature>
<dbReference type="PANTHER" id="PTHR37423:SF2">
    <property type="entry name" value="MEMBRANE-BOUND LYTIC MUREIN TRANSGLYCOSYLASE C"/>
    <property type="match status" value="1"/>
</dbReference>
<dbReference type="CDD" id="cd16896">
    <property type="entry name" value="LT_Slt70-like"/>
    <property type="match status" value="1"/>
</dbReference>
<evidence type="ECO:0000256" key="2">
    <source>
        <dbReference type="SAM" id="MobiDB-lite"/>
    </source>
</evidence>
<sequence length="258" mass="27517">MQIDPRTAKQLIDLQLMSGIDLQGTALQNTSSTGGSDSAFNLVLQQLMQSDSTAASENDYSSALSLGQTINVNGQLWQLMKANTEGTNESSNSAASIDSGTGVQSTPALIPHHSDNHSSKPTDYNDLISKASRDYGVPESLIKAVIDTESSFDPNSLSSAGAKGLMQLMDGTAQGLGVSNSFDPAQNIDGGTKYISYQLKRYDGNISTAMAAYNAGPGTLKKLGISNDKELMEKLHLLPVETQKYVTKIDRARAKYEV</sequence>
<dbReference type="PANTHER" id="PTHR37423">
    <property type="entry name" value="SOLUBLE LYTIC MUREIN TRANSGLYCOSYLASE-RELATED"/>
    <property type="match status" value="1"/>
</dbReference>
<accession>A0A3S1BBA5</accession>
<evidence type="ECO:0000256" key="1">
    <source>
        <dbReference type="ARBA" id="ARBA00007734"/>
    </source>
</evidence>